<evidence type="ECO:0000256" key="3">
    <source>
        <dbReference type="ARBA" id="ARBA00022989"/>
    </source>
</evidence>
<feature type="transmembrane region" description="Helical" evidence="5">
    <location>
        <begin position="50"/>
        <end position="68"/>
    </location>
</feature>
<sequence length="113" mass="12271">MNEPQSVQTDSKKDAQDNKLFAIVAYIPILFLIPLLAAKESPFARYHANQGALVTIIWAAGYLITSIVPGLLNILLGPIFGLLMLAIFIIGVLNVSKGEMKPLPIIGETKLIK</sequence>
<dbReference type="InterPro" id="IPR019109">
    <property type="entry name" value="MamF_MmsF"/>
</dbReference>
<comment type="caution">
    <text evidence="6">The sequence shown here is derived from an EMBL/GenBank/DDBJ whole genome shotgun (WGS) entry which is preliminary data.</text>
</comment>
<gene>
    <name evidence="6" type="ORF">NDM98_17555</name>
</gene>
<feature type="transmembrane region" description="Helical" evidence="5">
    <location>
        <begin position="74"/>
        <end position="95"/>
    </location>
</feature>
<evidence type="ECO:0000256" key="5">
    <source>
        <dbReference type="SAM" id="Phobius"/>
    </source>
</evidence>
<protein>
    <recommendedName>
        <fullName evidence="8">Tic20 family protein</fullName>
    </recommendedName>
</protein>
<evidence type="ECO:0000256" key="1">
    <source>
        <dbReference type="ARBA" id="ARBA00004141"/>
    </source>
</evidence>
<dbReference type="EMBL" id="JAMQJY010000003">
    <property type="protein sequence ID" value="MCM2677059.1"/>
    <property type="molecule type" value="Genomic_DNA"/>
</dbReference>
<keyword evidence="7" id="KW-1185">Reference proteome</keyword>
<dbReference type="RefSeq" id="WP_251610470.1">
    <property type="nucleotide sequence ID" value="NZ_JAMQJY010000003.1"/>
</dbReference>
<dbReference type="Proteomes" id="UP001203665">
    <property type="component" value="Unassembled WGS sequence"/>
</dbReference>
<evidence type="ECO:0000313" key="6">
    <source>
        <dbReference type="EMBL" id="MCM2677059.1"/>
    </source>
</evidence>
<accession>A0ABT0XMC4</accession>
<organism evidence="6 7">
    <name type="scientific">Alkalicoccobacillus plakortidis</name>
    <dbReference type="NCBI Taxonomy" id="444060"/>
    <lineage>
        <taxon>Bacteria</taxon>
        <taxon>Bacillati</taxon>
        <taxon>Bacillota</taxon>
        <taxon>Bacilli</taxon>
        <taxon>Bacillales</taxon>
        <taxon>Bacillaceae</taxon>
        <taxon>Alkalicoccobacillus</taxon>
    </lineage>
</organism>
<name>A0ABT0XMC4_9BACI</name>
<evidence type="ECO:0000313" key="7">
    <source>
        <dbReference type="Proteomes" id="UP001203665"/>
    </source>
</evidence>
<keyword evidence="3 5" id="KW-1133">Transmembrane helix</keyword>
<feature type="transmembrane region" description="Helical" evidence="5">
    <location>
        <begin position="20"/>
        <end position="38"/>
    </location>
</feature>
<dbReference type="Pfam" id="PF09685">
    <property type="entry name" value="MamF_MmsF"/>
    <property type="match status" value="1"/>
</dbReference>
<comment type="subcellular location">
    <subcellularLocation>
        <location evidence="1">Membrane</location>
        <topology evidence="1">Multi-pass membrane protein</topology>
    </subcellularLocation>
</comment>
<evidence type="ECO:0008006" key="8">
    <source>
        <dbReference type="Google" id="ProtNLM"/>
    </source>
</evidence>
<keyword evidence="2 5" id="KW-0812">Transmembrane</keyword>
<proteinExistence type="predicted"/>
<keyword evidence="4 5" id="KW-0472">Membrane</keyword>
<evidence type="ECO:0000256" key="4">
    <source>
        <dbReference type="ARBA" id="ARBA00023136"/>
    </source>
</evidence>
<evidence type="ECO:0000256" key="2">
    <source>
        <dbReference type="ARBA" id="ARBA00022692"/>
    </source>
</evidence>
<reference evidence="6" key="1">
    <citation type="submission" date="2022-06" db="EMBL/GenBank/DDBJ databases">
        <title>Alkalicoccobacillus porphyridii sp. nov., isolated from a marine red alga, Porphyridium purpureum and reclassification of Shouchella plakortidis and Shouchella gibsonii as Alkalicoccobacillus plakortidis comb. nov. and Alkalicoccobacillus gibsonii comb. nov.</title>
        <authorList>
            <person name="Kim K.H."/>
            <person name="Lee J.K."/>
            <person name="Han D.M."/>
            <person name="Baek J.H."/>
            <person name="Jeon C.O."/>
        </authorList>
    </citation>
    <scope>NUCLEOTIDE SEQUENCE</scope>
    <source>
        <strain evidence="6">DSM 19153</strain>
    </source>
</reference>